<sequence>MPPSTSSLSDPAYSMPRLQEDNCVICGDQVKSNRLGAPACLSCMIFFRRGVIRNAGFVCPRNKDCCVVNELRASCRHCRFQKCLQSGMKPSFVVTRDTLGPRTPPPTVIDIPKNLMEPLVELQDSLLEDHQKIHPPRRATIADVNKMFKWSFNDSIKWASNFEPFLRLTNEQQKCVISEYGFAFFIIDQGFENAKHWKKRCWILQNGTFLYSDYFKDLEDSRGILEYDPDLIRTHSEFVEYLETSIKRQFQILQIDKFEVAVLKTLLLFSSSFPKRHIFTEFQEKTDAYKNKCLEELMAYLSEKYPTSCEMRFGKLILFMGDIRSAIKVVYNHTKISDLFDSSQFDMFVRSFFLS</sequence>
<dbReference type="InterPro" id="IPR000536">
    <property type="entry name" value="Nucl_hrmn_rcpt_lig-bd"/>
</dbReference>
<dbReference type="InterPro" id="IPR049636">
    <property type="entry name" value="HNF4-like_DBD"/>
</dbReference>
<gene>
    <name evidence="13" type="primary">Cnig_chr_V.g17168</name>
    <name evidence="13" type="ORF">B9Z55_017168</name>
</gene>
<dbReference type="PROSITE" id="PS51030">
    <property type="entry name" value="NUCLEAR_REC_DBD_2"/>
    <property type="match status" value="1"/>
</dbReference>
<dbReference type="PANTHER" id="PTHR46587:SF4">
    <property type="entry name" value="NUCLEAR HORMONE RECEPTOR FAMILY"/>
    <property type="match status" value="1"/>
</dbReference>
<evidence type="ECO:0000256" key="8">
    <source>
        <dbReference type="ARBA" id="ARBA00023163"/>
    </source>
</evidence>
<comment type="caution">
    <text evidence="13">The sequence shown here is derived from an EMBL/GenBank/DDBJ whole genome shotgun (WGS) entry which is preliminary data.</text>
</comment>
<dbReference type="Pfam" id="PF00104">
    <property type="entry name" value="Hormone_recep"/>
    <property type="match status" value="1"/>
</dbReference>
<dbReference type="GO" id="GO:0005634">
    <property type="term" value="C:nucleus"/>
    <property type="evidence" value="ECO:0007669"/>
    <property type="project" value="UniProtKB-SubCell"/>
</dbReference>
<accession>A0A2G5T8P9</accession>
<proteinExistence type="inferred from homology"/>
<evidence type="ECO:0000313" key="14">
    <source>
        <dbReference type="Proteomes" id="UP000230233"/>
    </source>
</evidence>
<dbReference type="InterPro" id="IPR001628">
    <property type="entry name" value="Znf_hrmn_rcpt"/>
</dbReference>
<keyword evidence="6" id="KW-0805">Transcription regulation</keyword>
<evidence type="ECO:0000256" key="2">
    <source>
        <dbReference type="ARBA" id="ARBA00005993"/>
    </source>
</evidence>
<dbReference type="PANTHER" id="PTHR46587">
    <property type="entry name" value="NUCLEAR HORMONE RECEPTOR FAMILY"/>
    <property type="match status" value="1"/>
</dbReference>
<evidence type="ECO:0008006" key="15">
    <source>
        <dbReference type="Google" id="ProtNLM"/>
    </source>
</evidence>
<evidence type="ECO:0000256" key="4">
    <source>
        <dbReference type="ARBA" id="ARBA00022771"/>
    </source>
</evidence>
<evidence type="ECO:0000259" key="11">
    <source>
        <dbReference type="PROSITE" id="PS51030"/>
    </source>
</evidence>
<evidence type="ECO:0000256" key="6">
    <source>
        <dbReference type="ARBA" id="ARBA00023015"/>
    </source>
</evidence>
<dbReference type="SUPFAM" id="SSF57716">
    <property type="entry name" value="Glucocorticoid receptor-like (DNA-binding domain)"/>
    <property type="match status" value="1"/>
</dbReference>
<reference evidence="14" key="1">
    <citation type="submission" date="2017-10" db="EMBL/GenBank/DDBJ databases">
        <title>Rapid genome shrinkage in a self-fertile nematode reveals novel sperm competition proteins.</title>
        <authorList>
            <person name="Yin D."/>
            <person name="Schwarz E.M."/>
            <person name="Thomas C.G."/>
            <person name="Felde R.L."/>
            <person name="Korf I.F."/>
            <person name="Cutter A.D."/>
            <person name="Schartner C.M."/>
            <person name="Ralston E.J."/>
            <person name="Meyer B.J."/>
            <person name="Haag E.S."/>
        </authorList>
    </citation>
    <scope>NUCLEOTIDE SEQUENCE [LARGE SCALE GENOMIC DNA]</scope>
    <source>
        <strain evidence="14">JU1422</strain>
    </source>
</reference>
<keyword evidence="7" id="KW-0238">DNA-binding</keyword>
<dbReference type="EMBL" id="PDUG01000005">
    <property type="protein sequence ID" value="PIC23481.1"/>
    <property type="molecule type" value="Genomic_DNA"/>
</dbReference>
<keyword evidence="5" id="KW-0862">Zinc</keyword>
<keyword evidence="14" id="KW-1185">Reference proteome</keyword>
<dbReference type="Proteomes" id="UP000230233">
    <property type="component" value="Chromosome V"/>
</dbReference>
<dbReference type="SMART" id="SM00399">
    <property type="entry name" value="ZnF_C4"/>
    <property type="match status" value="1"/>
</dbReference>
<dbReference type="STRING" id="1611254.A0A2G5T8P9"/>
<evidence type="ECO:0000259" key="12">
    <source>
        <dbReference type="PROSITE" id="PS51843"/>
    </source>
</evidence>
<feature type="domain" description="Nuclear receptor" evidence="11">
    <location>
        <begin position="20"/>
        <end position="95"/>
    </location>
</feature>
<evidence type="ECO:0000256" key="9">
    <source>
        <dbReference type="ARBA" id="ARBA00023170"/>
    </source>
</evidence>
<name>A0A2G5T8P9_9PELO</name>
<dbReference type="OrthoDB" id="5837785at2759"/>
<comment type="subcellular location">
    <subcellularLocation>
        <location evidence="1">Nucleus</location>
    </subcellularLocation>
</comment>
<dbReference type="PRINTS" id="PR00047">
    <property type="entry name" value="STROIDFINGER"/>
</dbReference>
<feature type="domain" description="NR LBD" evidence="12">
    <location>
        <begin position="111"/>
        <end position="355"/>
    </location>
</feature>
<keyword evidence="9" id="KW-0675">Receptor</keyword>
<evidence type="ECO:0000256" key="5">
    <source>
        <dbReference type="ARBA" id="ARBA00022833"/>
    </source>
</evidence>
<dbReference type="Pfam" id="PF00105">
    <property type="entry name" value="zf-C4"/>
    <property type="match status" value="1"/>
</dbReference>
<dbReference type="Gene3D" id="1.10.565.10">
    <property type="entry name" value="Retinoid X Receptor"/>
    <property type="match status" value="1"/>
</dbReference>
<dbReference type="CDD" id="cd06960">
    <property type="entry name" value="NR_DBD_HNF4A"/>
    <property type="match status" value="1"/>
</dbReference>
<dbReference type="AlphaFoldDB" id="A0A2G5T8P9"/>
<dbReference type="SUPFAM" id="SSF48508">
    <property type="entry name" value="Nuclear receptor ligand-binding domain"/>
    <property type="match status" value="1"/>
</dbReference>
<organism evidence="13 14">
    <name type="scientific">Caenorhabditis nigoni</name>
    <dbReference type="NCBI Taxonomy" id="1611254"/>
    <lineage>
        <taxon>Eukaryota</taxon>
        <taxon>Metazoa</taxon>
        <taxon>Ecdysozoa</taxon>
        <taxon>Nematoda</taxon>
        <taxon>Chromadorea</taxon>
        <taxon>Rhabditida</taxon>
        <taxon>Rhabditina</taxon>
        <taxon>Rhabditomorpha</taxon>
        <taxon>Rhabditoidea</taxon>
        <taxon>Rhabditidae</taxon>
        <taxon>Peloderinae</taxon>
        <taxon>Caenorhabditis</taxon>
    </lineage>
</organism>
<dbReference type="GO" id="GO:0008270">
    <property type="term" value="F:zinc ion binding"/>
    <property type="evidence" value="ECO:0007669"/>
    <property type="project" value="UniProtKB-KW"/>
</dbReference>
<protein>
    <recommendedName>
        <fullName evidence="15">Nuclear receptor domain-containing protein</fullName>
    </recommendedName>
</protein>
<dbReference type="GO" id="GO:0000978">
    <property type="term" value="F:RNA polymerase II cis-regulatory region sequence-specific DNA binding"/>
    <property type="evidence" value="ECO:0007669"/>
    <property type="project" value="InterPro"/>
</dbReference>
<evidence type="ECO:0000256" key="1">
    <source>
        <dbReference type="ARBA" id="ARBA00004123"/>
    </source>
</evidence>
<comment type="similarity">
    <text evidence="2">Belongs to the nuclear hormone receptor family.</text>
</comment>
<dbReference type="CDD" id="cd06157">
    <property type="entry name" value="NR_LBD"/>
    <property type="match status" value="1"/>
</dbReference>
<dbReference type="GO" id="GO:0003700">
    <property type="term" value="F:DNA-binding transcription factor activity"/>
    <property type="evidence" value="ECO:0007669"/>
    <property type="project" value="InterPro"/>
</dbReference>
<dbReference type="InterPro" id="IPR035500">
    <property type="entry name" value="NHR-like_dom_sf"/>
</dbReference>
<dbReference type="SMART" id="SM00430">
    <property type="entry name" value="HOLI"/>
    <property type="match status" value="1"/>
</dbReference>
<evidence type="ECO:0000313" key="13">
    <source>
        <dbReference type="EMBL" id="PIC23481.1"/>
    </source>
</evidence>
<dbReference type="InterPro" id="IPR013088">
    <property type="entry name" value="Znf_NHR/GATA"/>
</dbReference>
<keyword evidence="10" id="KW-0539">Nucleus</keyword>
<evidence type="ECO:0000256" key="3">
    <source>
        <dbReference type="ARBA" id="ARBA00022723"/>
    </source>
</evidence>
<evidence type="ECO:0000256" key="10">
    <source>
        <dbReference type="ARBA" id="ARBA00023242"/>
    </source>
</evidence>
<keyword evidence="3" id="KW-0479">Metal-binding</keyword>
<evidence type="ECO:0000256" key="7">
    <source>
        <dbReference type="ARBA" id="ARBA00023125"/>
    </source>
</evidence>
<keyword evidence="8" id="KW-0804">Transcription</keyword>
<dbReference type="PROSITE" id="PS51843">
    <property type="entry name" value="NR_LBD"/>
    <property type="match status" value="1"/>
</dbReference>
<dbReference type="Gene3D" id="3.30.50.10">
    <property type="entry name" value="Erythroid Transcription Factor GATA-1, subunit A"/>
    <property type="match status" value="1"/>
</dbReference>
<keyword evidence="4" id="KW-0863">Zinc-finger</keyword>